<dbReference type="eggNOG" id="KOG0236">
    <property type="taxonomic scope" value="Eukaryota"/>
</dbReference>
<dbReference type="Proteomes" id="UP000011115">
    <property type="component" value="Unassembled WGS sequence"/>
</dbReference>
<dbReference type="GO" id="GO:0055085">
    <property type="term" value="P:transmembrane transport"/>
    <property type="evidence" value="ECO:0007669"/>
    <property type="project" value="InterPro"/>
</dbReference>
<organism evidence="2 3">
    <name type="scientific">Solanum tuberosum</name>
    <name type="common">Potato</name>
    <dbReference type="NCBI Taxonomy" id="4113"/>
    <lineage>
        <taxon>Eukaryota</taxon>
        <taxon>Viridiplantae</taxon>
        <taxon>Streptophyta</taxon>
        <taxon>Embryophyta</taxon>
        <taxon>Tracheophyta</taxon>
        <taxon>Spermatophyta</taxon>
        <taxon>Magnoliopsida</taxon>
        <taxon>eudicotyledons</taxon>
        <taxon>Gunneridae</taxon>
        <taxon>Pentapetalae</taxon>
        <taxon>asterids</taxon>
        <taxon>lamiids</taxon>
        <taxon>Solanales</taxon>
        <taxon>Solanaceae</taxon>
        <taxon>Solanoideae</taxon>
        <taxon>Solaneae</taxon>
        <taxon>Solanum</taxon>
    </lineage>
</organism>
<dbReference type="CDD" id="cd07042">
    <property type="entry name" value="STAS_SulP_like_sulfate_transporter"/>
    <property type="match status" value="1"/>
</dbReference>
<evidence type="ECO:0000259" key="1">
    <source>
        <dbReference type="PROSITE" id="PS50801"/>
    </source>
</evidence>
<dbReference type="PROSITE" id="PS50801">
    <property type="entry name" value="STAS"/>
    <property type="match status" value="1"/>
</dbReference>
<sequence>MNLFSRILRWLTDEDEQLESVNQPKIQFLIVDMSPVTDIDTSGIHAFEELHRSLHKREVQLVLSNPGRVVIDKLHASDFMSQIGEDKIFLTVGDAVLTCSAKSPAEVV</sequence>
<accession>M1AK69</accession>
<reference evidence="3" key="1">
    <citation type="journal article" date="2011" name="Nature">
        <title>Genome sequence and analysis of the tuber crop potato.</title>
        <authorList>
            <consortium name="The Potato Genome Sequencing Consortium"/>
        </authorList>
    </citation>
    <scope>NUCLEOTIDE SEQUENCE [LARGE SCALE GENOMIC DNA]</scope>
    <source>
        <strain evidence="3">cv. DM1-3 516 R44</strain>
    </source>
</reference>
<dbReference type="PANTHER" id="PTHR11814">
    <property type="entry name" value="SULFATE TRANSPORTER"/>
    <property type="match status" value="1"/>
</dbReference>
<dbReference type="InterPro" id="IPR036513">
    <property type="entry name" value="STAS_dom_sf"/>
</dbReference>
<dbReference type="PaxDb" id="4113-PGSC0003DMT400024484"/>
<reference evidence="2" key="2">
    <citation type="submission" date="2015-06" db="UniProtKB">
        <authorList>
            <consortium name="EnsemblPlants"/>
        </authorList>
    </citation>
    <scope>IDENTIFICATION</scope>
    <source>
        <strain evidence="2">DM1-3 516 R44</strain>
    </source>
</reference>
<dbReference type="EnsemblPlants" id="PGSC0003DMT400024484">
    <property type="protein sequence ID" value="PGSC0003DMT400024484"/>
    <property type="gene ID" value="PGSC0003DMG400009469"/>
</dbReference>
<dbReference type="Gramene" id="PGSC0003DMT400024484">
    <property type="protein sequence ID" value="PGSC0003DMT400024484"/>
    <property type="gene ID" value="PGSC0003DMG400009469"/>
</dbReference>
<keyword evidence="3" id="KW-1185">Reference proteome</keyword>
<dbReference type="STRING" id="4113.M1AK69"/>
<name>M1AK69_SOLTU</name>
<evidence type="ECO:0000313" key="3">
    <source>
        <dbReference type="Proteomes" id="UP000011115"/>
    </source>
</evidence>
<dbReference type="HOGENOM" id="CLU_143101_0_0_1"/>
<dbReference type="OMA" id="TIRQEWI"/>
<feature type="domain" description="STAS" evidence="1">
    <location>
        <begin position="1"/>
        <end position="99"/>
    </location>
</feature>
<dbReference type="InterPro" id="IPR001902">
    <property type="entry name" value="SLC26A/SulP_fam"/>
</dbReference>
<dbReference type="InParanoid" id="M1AK69"/>
<dbReference type="AlphaFoldDB" id="M1AK69"/>
<dbReference type="Pfam" id="PF01740">
    <property type="entry name" value="STAS"/>
    <property type="match status" value="1"/>
</dbReference>
<dbReference type="SUPFAM" id="SSF52091">
    <property type="entry name" value="SpoIIaa-like"/>
    <property type="match status" value="1"/>
</dbReference>
<dbReference type="InterPro" id="IPR002645">
    <property type="entry name" value="STAS_dom"/>
</dbReference>
<proteinExistence type="predicted"/>
<protein>
    <submittedName>
        <fullName evidence="2">Sulfate transporter 2</fullName>
    </submittedName>
</protein>
<dbReference type="GO" id="GO:0016020">
    <property type="term" value="C:membrane"/>
    <property type="evidence" value="ECO:0007669"/>
    <property type="project" value="InterPro"/>
</dbReference>
<evidence type="ECO:0000313" key="2">
    <source>
        <dbReference type="EnsemblPlants" id="PGSC0003DMT400024484"/>
    </source>
</evidence>
<dbReference type="Gene3D" id="3.30.750.24">
    <property type="entry name" value="STAS domain"/>
    <property type="match status" value="1"/>
</dbReference>